<evidence type="ECO:0000256" key="6">
    <source>
        <dbReference type="ARBA" id="ARBA00022989"/>
    </source>
</evidence>
<comment type="caution">
    <text evidence="10">The sequence shown here is derived from an EMBL/GenBank/DDBJ whole genome shotgun (WGS) entry which is preliminary data.</text>
</comment>
<feature type="transmembrane region" description="Helical" evidence="8">
    <location>
        <begin position="139"/>
        <end position="156"/>
    </location>
</feature>
<organism evidence="10 11">
    <name type="scientific">Pontibacillus marinus BH030004 = DSM 16465</name>
    <dbReference type="NCBI Taxonomy" id="1385511"/>
    <lineage>
        <taxon>Bacteria</taxon>
        <taxon>Bacillati</taxon>
        <taxon>Bacillota</taxon>
        <taxon>Bacilli</taxon>
        <taxon>Bacillales</taxon>
        <taxon>Bacillaceae</taxon>
        <taxon>Pontibacillus</taxon>
    </lineage>
</organism>
<comment type="similarity">
    <text evidence="2">Belongs to the EamA transporter family.</text>
</comment>
<dbReference type="PANTHER" id="PTHR22911:SF137">
    <property type="entry name" value="SOLUTE CARRIER FAMILY 35 MEMBER G2-RELATED"/>
    <property type="match status" value="1"/>
</dbReference>
<keyword evidence="3" id="KW-0813">Transport</keyword>
<dbReference type="Pfam" id="PF00892">
    <property type="entry name" value="EamA"/>
    <property type="match status" value="2"/>
</dbReference>
<dbReference type="InterPro" id="IPR000620">
    <property type="entry name" value="EamA_dom"/>
</dbReference>
<dbReference type="AlphaFoldDB" id="A0A0A5G1J8"/>
<evidence type="ECO:0000259" key="9">
    <source>
        <dbReference type="Pfam" id="PF00892"/>
    </source>
</evidence>
<accession>A0A0A5G1J8</accession>
<dbReference type="PANTHER" id="PTHR22911">
    <property type="entry name" value="ACYL-MALONYL CONDENSING ENZYME-RELATED"/>
    <property type="match status" value="1"/>
</dbReference>
<dbReference type="InterPro" id="IPR037185">
    <property type="entry name" value="EmrE-like"/>
</dbReference>
<dbReference type="SUPFAM" id="SSF103481">
    <property type="entry name" value="Multidrug resistance efflux transporter EmrE"/>
    <property type="match status" value="2"/>
</dbReference>
<evidence type="ECO:0000313" key="11">
    <source>
        <dbReference type="Proteomes" id="UP000030403"/>
    </source>
</evidence>
<proteinExistence type="inferred from homology"/>
<name>A0A0A5G1J8_9BACI</name>
<feature type="transmembrane region" description="Helical" evidence="8">
    <location>
        <begin position="277"/>
        <end position="295"/>
    </location>
</feature>
<evidence type="ECO:0000256" key="2">
    <source>
        <dbReference type="ARBA" id="ARBA00007362"/>
    </source>
</evidence>
<dbReference type="InterPro" id="IPR004626">
    <property type="entry name" value="RarD"/>
</dbReference>
<sequence>MGNEVLHMSQQEYKLGVLYTAGAYVLWGILPLYWKMVQVVPAAEILAHRIVWSFLFMMLIVFFTKNWSKFKAECKDIVKHKKKLIGITLASIMISINWVTYIWGVNSDHVVEASLGYYINPLVSIVLGMIVLKEKLTKVQYISFFLAALGVGNLIYHFHQVPWVAIFLALSFGMYGLLKKTVKLSAMFGLTIETMIVTPIALLFLANTHWGGGGSLTISPLVTWLLIGAGVMTAIPLLLFASGAQRVPLSMVGFLQYIAPTIMLLFGVFLYDEPFTNVHLVSFTLIWTALLLYTISKTRLMSARFATSTKVRG</sequence>
<comment type="subcellular location">
    <subcellularLocation>
        <location evidence="1">Cell membrane</location>
        <topology evidence="1">Multi-pass membrane protein</topology>
    </subcellularLocation>
</comment>
<feature type="transmembrane region" description="Helical" evidence="8">
    <location>
        <begin position="115"/>
        <end position="132"/>
    </location>
</feature>
<feature type="domain" description="EamA" evidence="9">
    <location>
        <begin position="164"/>
        <end position="293"/>
    </location>
</feature>
<evidence type="ECO:0000256" key="5">
    <source>
        <dbReference type="ARBA" id="ARBA00022692"/>
    </source>
</evidence>
<evidence type="ECO:0000313" key="10">
    <source>
        <dbReference type="EMBL" id="KGX85924.1"/>
    </source>
</evidence>
<evidence type="ECO:0000256" key="4">
    <source>
        <dbReference type="ARBA" id="ARBA00022475"/>
    </source>
</evidence>
<dbReference type="EMBL" id="AVPF01000035">
    <property type="protein sequence ID" value="KGX85924.1"/>
    <property type="molecule type" value="Genomic_DNA"/>
</dbReference>
<keyword evidence="6 8" id="KW-1133">Transmembrane helix</keyword>
<evidence type="ECO:0000256" key="7">
    <source>
        <dbReference type="ARBA" id="ARBA00023136"/>
    </source>
</evidence>
<evidence type="ECO:0000256" key="8">
    <source>
        <dbReference type="SAM" id="Phobius"/>
    </source>
</evidence>
<keyword evidence="7 8" id="KW-0472">Membrane</keyword>
<feature type="transmembrane region" description="Helical" evidence="8">
    <location>
        <begin position="185"/>
        <end position="206"/>
    </location>
</feature>
<feature type="domain" description="EamA" evidence="9">
    <location>
        <begin position="15"/>
        <end position="151"/>
    </location>
</feature>
<feature type="transmembrane region" description="Helical" evidence="8">
    <location>
        <begin position="252"/>
        <end position="271"/>
    </location>
</feature>
<feature type="transmembrane region" description="Helical" evidence="8">
    <location>
        <begin position="218"/>
        <end position="240"/>
    </location>
</feature>
<dbReference type="Proteomes" id="UP000030403">
    <property type="component" value="Unassembled WGS sequence"/>
</dbReference>
<feature type="transmembrane region" description="Helical" evidence="8">
    <location>
        <begin position="46"/>
        <end position="63"/>
    </location>
</feature>
<dbReference type="STRING" id="1385511.GCA_000425225_02290"/>
<dbReference type="GO" id="GO:0005886">
    <property type="term" value="C:plasma membrane"/>
    <property type="evidence" value="ECO:0007669"/>
    <property type="project" value="UniProtKB-SubCell"/>
</dbReference>
<keyword evidence="11" id="KW-1185">Reference proteome</keyword>
<protein>
    <submittedName>
        <fullName evidence="10">Transporter</fullName>
    </submittedName>
</protein>
<dbReference type="eggNOG" id="COG2962">
    <property type="taxonomic scope" value="Bacteria"/>
</dbReference>
<keyword evidence="5 8" id="KW-0812">Transmembrane</keyword>
<dbReference type="NCBIfam" id="TIGR00688">
    <property type="entry name" value="rarD"/>
    <property type="match status" value="1"/>
</dbReference>
<feature type="transmembrane region" description="Helical" evidence="8">
    <location>
        <begin position="16"/>
        <end position="34"/>
    </location>
</feature>
<feature type="transmembrane region" description="Helical" evidence="8">
    <location>
        <begin position="84"/>
        <end position="103"/>
    </location>
</feature>
<feature type="transmembrane region" description="Helical" evidence="8">
    <location>
        <begin position="162"/>
        <end position="178"/>
    </location>
</feature>
<evidence type="ECO:0000256" key="3">
    <source>
        <dbReference type="ARBA" id="ARBA00022448"/>
    </source>
</evidence>
<gene>
    <name evidence="10" type="ORF">N783_13105</name>
</gene>
<reference evidence="10 11" key="1">
    <citation type="submission" date="2013-08" db="EMBL/GenBank/DDBJ databases">
        <authorList>
            <person name="Huang J."/>
            <person name="Wang G."/>
        </authorList>
    </citation>
    <scope>NUCLEOTIDE SEQUENCE [LARGE SCALE GENOMIC DNA]</scope>
    <source>
        <strain evidence="10 11">BH030004</strain>
    </source>
</reference>
<keyword evidence="4" id="KW-1003">Cell membrane</keyword>
<evidence type="ECO:0000256" key="1">
    <source>
        <dbReference type="ARBA" id="ARBA00004651"/>
    </source>
</evidence>